<dbReference type="EMBL" id="CAEZZM010000088">
    <property type="protein sequence ID" value="CAB4765211.1"/>
    <property type="molecule type" value="Genomic_DNA"/>
</dbReference>
<dbReference type="PANTHER" id="PTHR31310">
    <property type="match status" value="1"/>
</dbReference>
<feature type="transmembrane region" description="Helical" evidence="5">
    <location>
        <begin position="226"/>
        <end position="245"/>
    </location>
</feature>
<evidence type="ECO:0000256" key="3">
    <source>
        <dbReference type="ARBA" id="ARBA00022989"/>
    </source>
</evidence>
<feature type="transmembrane region" description="Helical" evidence="5">
    <location>
        <begin position="276"/>
        <end position="293"/>
    </location>
</feature>
<feature type="transmembrane region" description="Helical" evidence="5">
    <location>
        <begin position="250"/>
        <end position="270"/>
    </location>
</feature>
<feature type="domain" description="Inositolphosphotransferase Aur1/Ipt1" evidence="6">
    <location>
        <begin position="121"/>
        <end position="290"/>
    </location>
</feature>
<dbReference type="AlphaFoldDB" id="A0A6J6UZ95"/>
<evidence type="ECO:0000313" key="7">
    <source>
        <dbReference type="EMBL" id="CAB4765211.1"/>
    </source>
</evidence>
<reference evidence="7" key="1">
    <citation type="submission" date="2020-05" db="EMBL/GenBank/DDBJ databases">
        <authorList>
            <person name="Chiriac C."/>
            <person name="Salcher M."/>
            <person name="Ghai R."/>
            <person name="Kavagutti S V."/>
        </authorList>
    </citation>
    <scope>NUCLEOTIDE SEQUENCE</scope>
</reference>
<feature type="transmembrane region" description="Helical" evidence="5">
    <location>
        <begin position="165"/>
        <end position="186"/>
    </location>
</feature>
<dbReference type="Gene3D" id="1.20.144.10">
    <property type="entry name" value="Phosphatidic acid phosphatase type 2/haloperoxidase"/>
    <property type="match status" value="1"/>
</dbReference>
<dbReference type="Pfam" id="PF14378">
    <property type="entry name" value="PAP2_3"/>
    <property type="match status" value="1"/>
</dbReference>
<feature type="transmembrane region" description="Helical" evidence="5">
    <location>
        <begin position="133"/>
        <end position="153"/>
    </location>
</feature>
<evidence type="ECO:0000256" key="2">
    <source>
        <dbReference type="ARBA" id="ARBA00022692"/>
    </source>
</evidence>
<dbReference type="PANTHER" id="PTHR31310:SF7">
    <property type="entry name" value="PA-PHOSPHATASE RELATED-FAMILY PROTEIN DDB_G0268928"/>
    <property type="match status" value="1"/>
</dbReference>
<keyword evidence="4 5" id="KW-0472">Membrane</keyword>
<keyword evidence="3 5" id="KW-1133">Transmembrane helix</keyword>
<dbReference type="SUPFAM" id="SSF48317">
    <property type="entry name" value="Acid phosphatase/Vanadium-dependent haloperoxidase"/>
    <property type="match status" value="1"/>
</dbReference>
<evidence type="ECO:0000256" key="1">
    <source>
        <dbReference type="ARBA" id="ARBA00004141"/>
    </source>
</evidence>
<dbReference type="InterPro" id="IPR052185">
    <property type="entry name" value="IPC_Synthase-Related"/>
</dbReference>
<comment type="subcellular location">
    <subcellularLocation>
        <location evidence="1">Membrane</location>
        <topology evidence="1">Multi-pass membrane protein</topology>
    </subcellularLocation>
</comment>
<dbReference type="CDD" id="cd03386">
    <property type="entry name" value="PAP2_Aur1_like"/>
    <property type="match status" value="1"/>
</dbReference>
<proteinExistence type="predicted"/>
<feature type="transmembrane region" description="Helical" evidence="5">
    <location>
        <begin position="65"/>
        <end position="82"/>
    </location>
</feature>
<evidence type="ECO:0000256" key="5">
    <source>
        <dbReference type="SAM" id="Phobius"/>
    </source>
</evidence>
<keyword evidence="2 5" id="KW-0812">Transmembrane</keyword>
<sequence length="302" mass="34765">MTLDTALKRNPARTRVLSVAVYCAIFLWSVKQFGIPVDRIAVVAWILVAFIFANVGKPWREQTNMLRDWSIFAVMLFAYEYSRGLSDQLGRPISYTFVRDVDRLLFFGTDPNIWMQQRLNIGRTLSWYEYPLALTYMSHFIFPVGVAVVLWWISRELWVRYILRLSILFLTSCLVFAAFPVAPPWLSAKEGYLEPISRITARAWSRMGIHAVSKLFDRGTAITNPYAAMPSLHAACALLVVVFFFPALNWWLRSVALVLPIAMAICLVYFGEHYVADIIAGWLAVWFSCWAATKWERRKVSV</sequence>
<dbReference type="GO" id="GO:0016020">
    <property type="term" value="C:membrane"/>
    <property type="evidence" value="ECO:0007669"/>
    <property type="project" value="UniProtKB-SubCell"/>
</dbReference>
<feature type="transmembrane region" description="Helical" evidence="5">
    <location>
        <begin position="12"/>
        <end position="30"/>
    </location>
</feature>
<protein>
    <submittedName>
        <fullName evidence="7">Unannotated protein</fullName>
    </submittedName>
</protein>
<dbReference type="InterPro" id="IPR036938">
    <property type="entry name" value="PAP2/HPO_sf"/>
</dbReference>
<feature type="transmembrane region" description="Helical" evidence="5">
    <location>
        <begin position="36"/>
        <end position="53"/>
    </location>
</feature>
<evidence type="ECO:0000259" key="6">
    <source>
        <dbReference type="Pfam" id="PF14378"/>
    </source>
</evidence>
<organism evidence="7">
    <name type="scientific">freshwater metagenome</name>
    <dbReference type="NCBI Taxonomy" id="449393"/>
    <lineage>
        <taxon>unclassified sequences</taxon>
        <taxon>metagenomes</taxon>
        <taxon>ecological metagenomes</taxon>
    </lineage>
</organism>
<evidence type="ECO:0000256" key="4">
    <source>
        <dbReference type="ARBA" id="ARBA00023136"/>
    </source>
</evidence>
<gene>
    <name evidence="7" type="ORF">UFOPK2872_00788</name>
</gene>
<accession>A0A6J6UZ95</accession>
<name>A0A6J6UZ95_9ZZZZ</name>
<dbReference type="InterPro" id="IPR026841">
    <property type="entry name" value="Aur1/Ipt1"/>
</dbReference>